<dbReference type="Proteomes" id="UP000274429">
    <property type="component" value="Unassembled WGS sequence"/>
</dbReference>
<feature type="region of interest" description="Disordered" evidence="1">
    <location>
        <begin position="35"/>
        <end position="75"/>
    </location>
</feature>
<sequence>MEGQHRIEQLLNQNRNLSEGFQEMALRLKRLENLSPIPPSTPVSKISNGMTKATLQNAASPRTSTHLPQSSTYSISKSEGFSRLAELDAMVQKMLSPGLGHESLRKTSSSRHTAQRQLSLSGSPKLPSLSPLQSGRSAVANGGTRLSGTENSSSPGGSNSLGLPPPLQMPYRSSGGEDGFLELANRSSVPNEEKVSEPEIELQV</sequence>
<dbReference type="EMBL" id="UYWX01022228">
    <property type="protein sequence ID" value="VDM35756.1"/>
    <property type="molecule type" value="Genomic_DNA"/>
</dbReference>
<name>A0A0R3XB66_HYDTA</name>
<gene>
    <name evidence="2" type="ORF">TTAC_LOCUS10776</name>
</gene>
<protein>
    <submittedName>
        <fullName evidence="4">NAV2</fullName>
    </submittedName>
</protein>
<reference evidence="4" key="1">
    <citation type="submission" date="2017-02" db="UniProtKB">
        <authorList>
            <consortium name="WormBaseParasite"/>
        </authorList>
    </citation>
    <scope>IDENTIFICATION</scope>
</reference>
<dbReference type="WBParaSite" id="TTAC_0001079301-mRNA-1">
    <property type="protein sequence ID" value="TTAC_0001079301-mRNA-1"/>
    <property type="gene ID" value="TTAC_0001079301"/>
</dbReference>
<feature type="compositionally biased region" description="Polar residues" evidence="1">
    <location>
        <begin position="106"/>
        <end position="116"/>
    </location>
</feature>
<proteinExistence type="predicted"/>
<feature type="compositionally biased region" description="Polar residues" evidence="1">
    <location>
        <begin position="42"/>
        <end position="75"/>
    </location>
</feature>
<evidence type="ECO:0000313" key="3">
    <source>
        <dbReference type="Proteomes" id="UP000274429"/>
    </source>
</evidence>
<dbReference type="STRING" id="6205.A0A0R3XB66"/>
<evidence type="ECO:0000313" key="2">
    <source>
        <dbReference type="EMBL" id="VDM35756.1"/>
    </source>
</evidence>
<keyword evidence="3" id="KW-1185">Reference proteome</keyword>
<feature type="compositionally biased region" description="Low complexity" evidence="1">
    <location>
        <begin position="117"/>
        <end position="135"/>
    </location>
</feature>
<evidence type="ECO:0000313" key="4">
    <source>
        <dbReference type="WBParaSite" id="TTAC_0001079301-mRNA-1"/>
    </source>
</evidence>
<dbReference type="AlphaFoldDB" id="A0A0R3XB66"/>
<organism evidence="4">
    <name type="scientific">Hydatigena taeniaeformis</name>
    <name type="common">Feline tapeworm</name>
    <name type="synonym">Taenia taeniaeformis</name>
    <dbReference type="NCBI Taxonomy" id="6205"/>
    <lineage>
        <taxon>Eukaryota</taxon>
        <taxon>Metazoa</taxon>
        <taxon>Spiralia</taxon>
        <taxon>Lophotrochozoa</taxon>
        <taxon>Platyhelminthes</taxon>
        <taxon>Cestoda</taxon>
        <taxon>Eucestoda</taxon>
        <taxon>Cyclophyllidea</taxon>
        <taxon>Taeniidae</taxon>
        <taxon>Hydatigera</taxon>
    </lineage>
</organism>
<accession>A0A0R3XB66</accession>
<reference evidence="2 3" key="2">
    <citation type="submission" date="2018-11" db="EMBL/GenBank/DDBJ databases">
        <authorList>
            <consortium name="Pathogen Informatics"/>
        </authorList>
    </citation>
    <scope>NUCLEOTIDE SEQUENCE [LARGE SCALE GENOMIC DNA]</scope>
</reference>
<feature type="region of interest" description="Disordered" evidence="1">
    <location>
        <begin position="100"/>
        <end position="204"/>
    </location>
</feature>
<evidence type="ECO:0000256" key="1">
    <source>
        <dbReference type="SAM" id="MobiDB-lite"/>
    </source>
</evidence>
<feature type="compositionally biased region" description="Low complexity" evidence="1">
    <location>
        <begin position="151"/>
        <end position="162"/>
    </location>
</feature>